<dbReference type="STRING" id="1907.SGLAU_17810"/>
<dbReference type="KEGG" id="sgu:SGLAU_17810"/>
<dbReference type="OrthoDB" id="5638018at2"/>
<organism evidence="1 2">
    <name type="scientific">Streptomyces glaucescens</name>
    <dbReference type="NCBI Taxonomy" id="1907"/>
    <lineage>
        <taxon>Bacteria</taxon>
        <taxon>Bacillati</taxon>
        <taxon>Actinomycetota</taxon>
        <taxon>Actinomycetes</taxon>
        <taxon>Kitasatosporales</taxon>
        <taxon>Streptomycetaceae</taxon>
        <taxon>Streptomyces</taxon>
    </lineage>
</organism>
<gene>
    <name evidence="1" type="ORF">SGLAU_17810</name>
</gene>
<accession>A0A089Z0Z0</accession>
<dbReference type="AlphaFoldDB" id="A0A089Z0Z0"/>
<evidence type="ECO:0008006" key="3">
    <source>
        <dbReference type="Google" id="ProtNLM"/>
    </source>
</evidence>
<sequence length="120" mass="12740">MIHHVVPAADWAAAPAGPYAPGSLAEDGFVHCSPDDRVTLAVADAFYRAAPRPLLVLDLDETRLTAPCVWEEAAPVPPPGVPAGTRFPHVYGPLDRAAVVRVREVVWDARGRATGLRDAG</sequence>
<dbReference type="PANTHER" id="PTHR34129">
    <property type="entry name" value="BLR1139 PROTEIN"/>
    <property type="match status" value="1"/>
</dbReference>
<dbReference type="RefSeq" id="WP_043502641.1">
    <property type="nucleotide sequence ID" value="NZ_CP009438.1"/>
</dbReference>
<dbReference type="InterPro" id="IPR009297">
    <property type="entry name" value="DUF952"/>
</dbReference>
<protein>
    <recommendedName>
        <fullName evidence="3">DUF952 domain-containing protein</fullName>
    </recommendedName>
</protein>
<dbReference type="SUPFAM" id="SSF56399">
    <property type="entry name" value="ADP-ribosylation"/>
    <property type="match status" value="1"/>
</dbReference>
<dbReference type="PANTHER" id="PTHR34129:SF1">
    <property type="entry name" value="DUF952 DOMAIN-CONTAINING PROTEIN"/>
    <property type="match status" value="1"/>
</dbReference>
<keyword evidence="2" id="KW-1185">Reference proteome</keyword>
<proteinExistence type="predicted"/>
<name>A0A089Z0Z0_STRGA</name>
<evidence type="ECO:0000313" key="2">
    <source>
        <dbReference type="Proteomes" id="UP000029482"/>
    </source>
</evidence>
<dbReference type="EMBL" id="CP009438">
    <property type="protein sequence ID" value="AIR99525.1"/>
    <property type="molecule type" value="Genomic_DNA"/>
</dbReference>
<evidence type="ECO:0000313" key="1">
    <source>
        <dbReference type="EMBL" id="AIR99525.1"/>
    </source>
</evidence>
<dbReference type="eggNOG" id="COG3502">
    <property type="taxonomic scope" value="Bacteria"/>
</dbReference>
<dbReference type="HOGENOM" id="CLU_129452_1_0_11"/>
<dbReference type="Gene3D" id="3.20.170.20">
    <property type="entry name" value="Protein of unknown function DUF952"/>
    <property type="match status" value="1"/>
</dbReference>
<dbReference type="Pfam" id="PF06108">
    <property type="entry name" value="DUF952"/>
    <property type="match status" value="1"/>
</dbReference>
<dbReference type="Proteomes" id="UP000029482">
    <property type="component" value="Chromosome"/>
</dbReference>
<reference evidence="2" key="1">
    <citation type="journal article" date="2015" name="J. Biotechnol.">
        <title>Complete genome sequence of the actinobacterium Streptomyces glaucescens GLA.O (DSM 40922) consisting of a linear chromosome and one linear plasmid.</title>
        <authorList>
            <person name="Ortseifen V."/>
            <person name="Winkler A."/>
            <person name="Albersmeier A."/>
            <person name="Wendler S."/>
            <person name="Puhler A."/>
            <person name="Kalinowski J."/>
            <person name="Ruckert C."/>
        </authorList>
    </citation>
    <scope>NUCLEOTIDE SEQUENCE [LARGE SCALE GENOMIC DNA]</scope>
    <source>
        <strain evidence="2">DSM 40922 / GLA O</strain>
    </source>
</reference>